<dbReference type="PANTHER" id="PTHR30504:SF3">
    <property type="entry name" value="GLUCANS BIOSYNTHESIS PROTEIN D"/>
    <property type="match status" value="1"/>
</dbReference>
<dbReference type="SUPFAM" id="SSF81296">
    <property type="entry name" value="E set domains"/>
    <property type="match status" value="1"/>
</dbReference>
<dbReference type="GO" id="GO:0051274">
    <property type="term" value="P:beta-glucan biosynthetic process"/>
    <property type="evidence" value="ECO:0007669"/>
    <property type="project" value="TreeGrafter"/>
</dbReference>
<evidence type="ECO:0000259" key="2">
    <source>
        <dbReference type="Pfam" id="PF04349"/>
    </source>
</evidence>
<keyword evidence="1" id="KW-0732">Signal</keyword>
<feature type="non-terminal residue" evidence="3">
    <location>
        <position position="1"/>
    </location>
</feature>
<evidence type="ECO:0000256" key="1">
    <source>
        <dbReference type="ARBA" id="ARBA00022729"/>
    </source>
</evidence>
<dbReference type="Gene3D" id="2.60.40.10">
    <property type="entry name" value="Immunoglobulins"/>
    <property type="match status" value="1"/>
</dbReference>
<dbReference type="InterPro" id="IPR007444">
    <property type="entry name" value="Glucan_biosyn_MdoG_C"/>
</dbReference>
<reference evidence="3 4" key="1">
    <citation type="submission" date="2018-08" db="EMBL/GenBank/DDBJ databases">
        <title>Recombination of ecologically and evolutionarily significant loci maintains genetic cohesion in the Pseudomonas syringae species complex.</title>
        <authorList>
            <person name="Dillon M."/>
            <person name="Thakur S."/>
            <person name="Almeida R.N.D."/>
            <person name="Weir B.S."/>
            <person name="Guttman D.S."/>
        </authorList>
    </citation>
    <scope>NUCLEOTIDE SEQUENCE [LARGE SCALE GENOMIC DNA]</scope>
    <source>
        <strain evidence="3 4">ICMP 4525</strain>
    </source>
</reference>
<protein>
    <submittedName>
        <fullName evidence="3">Glucan biosynthesis protein D</fullName>
    </submittedName>
</protein>
<dbReference type="EMBL" id="RBVA01000577">
    <property type="protein sequence ID" value="RMV97439.1"/>
    <property type="molecule type" value="Genomic_DNA"/>
</dbReference>
<dbReference type="AlphaFoldDB" id="A0A3M6GXJ8"/>
<dbReference type="GO" id="GO:0030288">
    <property type="term" value="C:outer membrane-bounded periplasmic space"/>
    <property type="evidence" value="ECO:0007669"/>
    <property type="project" value="TreeGrafter"/>
</dbReference>
<dbReference type="InterPro" id="IPR014438">
    <property type="entry name" value="Glucan_biosyn_MdoG/MdoD"/>
</dbReference>
<evidence type="ECO:0000313" key="4">
    <source>
        <dbReference type="Proteomes" id="UP000271531"/>
    </source>
</evidence>
<sequence length="141" mass="16001">AMWVPEKPAGPGTDYRLRYRLHWLADEPYPGELAHCVATRFGNGGRPGQTRPQGVRKFVVEFQGRTLEKVPFNTFPEAVLSSSRGTFSNIFTEAVPDGMAGHWRAQFDLTVEGAEPVDMRLYLRLGEQTLTESWLYQYHPS</sequence>
<gene>
    <name evidence="3" type="ORF">ALP03_02567</name>
</gene>
<accession>A0A3M6GXJ8</accession>
<dbReference type="Proteomes" id="UP000271531">
    <property type="component" value="Unassembled WGS sequence"/>
</dbReference>
<dbReference type="InterPro" id="IPR013783">
    <property type="entry name" value="Ig-like_fold"/>
</dbReference>
<dbReference type="InterPro" id="IPR014756">
    <property type="entry name" value="Ig_E-set"/>
</dbReference>
<organism evidence="3 4">
    <name type="scientific">Pseudomonas amygdali pv. tabaci</name>
    <name type="common">Pseudomonas syringae pv. tabaci</name>
    <dbReference type="NCBI Taxonomy" id="322"/>
    <lineage>
        <taxon>Bacteria</taxon>
        <taxon>Pseudomonadati</taxon>
        <taxon>Pseudomonadota</taxon>
        <taxon>Gammaproteobacteria</taxon>
        <taxon>Pseudomonadales</taxon>
        <taxon>Pseudomonadaceae</taxon>
        <taxon>Pseudomonas</taxon>
        <taxon>Pseudomonas amygdali</taxon>
    </lineage>
</organism>
<feature type="domain" description="Glucan biosynthesis periplasmic MdoG C-terminal" evidence="2">
    <location>
        <begin position="1"/>
        <end position="138"/>
    </location>
</feature>
<comment type="caution">
    <text evidence="3">The sequence shown here is derived from an EMBL/GenBank/DDBJ whole genome shotgun (WGS) entry which is preliminary data.</text>
</comment>
<dbReference type="PANTHER" id="PTHR30504">
    <property type="entry name" value="GLUCANS BIOSYNTHESIS PROTEIN"/>
    <property type="match status" value="1"/>
</dbReference>
<evidence type="ECO:0000313" key="3">
    <source>
        <dbReference type="EMBL" id="RMV97439.1"/>
    </source>
</evidence>
<name>A0A3M6GXJ8_PSEAJ</name>
<dbReference type="Pfam" id="PF04349">
    <property type="entry name" value="MdoG"/>
    <property type="match status" value="1"/>
</dbReference>
<proteinExistence type="predicted"/>